<gene>
    <name evidence="6" type="ORF">GR138_28565</name>
</gene>
<dbReference type="Gene3D" id="3.40.190.10">
    <property type="entry name" value="Periplasmic binding protein-like II"/>
    <property type="match status" value="2"/>
</dbReference>
<dbReference type="PROSITE" id="PS50931">
    <property type="entry name" value="HTH_LYSR"/>
    <property type="match status" value="1"/>
</dbReference>
<evidence type="ECO:0000313" key="7">
    <source>
        <dbReference type="Proteomes" id="UP000435802"/>
    </source>
</evidence>
<dbReference type="AlphaFoldDB" id="A0A6N8SMV5"/>
<dbReference type="PRINTS" id="PR00039">
    <property type="entry name" value="HTHLYSR"/>
</dbReference>
<name>A0A6N8SMV5_9HYPH</name>
<dbReference type="OrthoDB" id="464481at2"/>
<reference evidence="6 7" key="1">
    <citation type="submission" date="2019-12" db="EMBL/GenBank/DDBJ databases">
        <title>Shinella kummerowiae sp. nov., a symbiotic bacterium isolated from root nodules of the herbal legume Kummerowia stipulacea.</title>
        <authorList>
            <person name="Gao J."/>
        </authorList>
    </citation>
    <scope>NUCLEOTIDE SEQUENCE [LARGE SCALE GENOMIC DNA]</scope>
    <source>
        <strain evidence="6 7">CCBAU 25048</strain>
    </source>
</reference>
<evidence type="ECO:0000256" key="1">
    <source>
        <dbReference type="ARBA" id="ARBA00009437"/>
    </source>
</evidence>
<dbReference type="SUPFAM" id="SSF46785">
    <property type="entry name" value="Winged helix' DNA-binding domain"/>
    <property type="match status" value="1"/>
</dbReference>
<dbReference type="InterPro" id="IPR000847">
    <property type="entry name" value="LysR_HTH_N"/>
</dbReference>
<evidence type="ECO:0000313" key="6">
    <source>
        <dbReference type="EMBL" id="MXN49158.1"/>
    </source>
</evidence>
<keyword evidence="2" id="KW-0805">Transcription regulation</keyword>
<evidence type="ECO:0000259" key="5">
    <source>
        <dbReference type="PROSITE" id="PS50931"/>
    </source>
</evidence>
<dbReference type="Gene3D" id="1.10.10.10">
    <property type="entry name" value="Winged helix-like DNA-binding domain superfamily/Winged helix DNA-binding domain"/>
    <property type="match status" value="1"/>
</dbReference>
<evidence type="ECO:0000256" key="4">
    <source>
        <dbReference type="ARBA" id="ARBA00023163"/>
    </source>
</evidence>
<keyword evidence="4" id="KW-0804">Transcription</keyword>
<feature type="domain" description="HTH lysR-type" evidence="5">
    <location>
        <begin position="4"/>
        <end position="61"/>
    </location>
</feature>
<dbReference type="GO" id="GO:0000976">
    <property type="term" value="F:transcription cis-regulatory region binding"/>
    <property type="evidence" value="ECO:0007669"/>
    <property type="project" value="TreeGrafter"/>
</dbReference>
<dbReference type="InterPro" id="IPR036390">
    <property type="entry name" value="WH_DNA-bd_sf"/>
</dbReference>
<sequence>MSELNYHHLRYFRAVAHDGNLTRTAERLNLSQSALSTQIKQLEGRLGHALFERRGRQLFLTEAGRIALDHADAIFASGQELVETLKETGRTRRAIRIGALATLSRNFQIEFLRPILGRPDVDMILRSGSTSELLGALEALSLDIVLLNQAPMTDSVTPFITQQIYQQRVSLVGKIPYTKSRASLVDLFTDHPVVLPSLESGVRSQFDALVARLGITPQIAAEVDDMAMMRVLALEGAGLAVLPPIVVKGELETGKLIEYDALPGMVETFYAITVKRRFPNPLVSFLLKPSKAAATAENPFIKENK</sequence>
<organism evidence="6 7">
    <name type="scientific">Shinella kummerowiae</name>
    <dbReference type="NCBI Taxonomy" id="417745"/>
    <lineage>
        <taxon>Bacteria</taxon>
        <taxon>Pseudomonadati</taxon>
        <taxon>Pseudomonadota</taxon>
        <taxon>Alphaproteobacteria</taxon>
        <taxon>Hyphomicrobiales</taxon>
        <taxon>Rhizobiaceae</taxon>
        <taxon>Shinella</taxon>
    </lineage>
</organism>
<dbReference type="PANTHER" id="PTHR30126">
    <property type="entry name" value="HTH-TYPE TRANSCRIPTIONAL REGULATOR"/>
    <property type="match status" value="1"/>
</dbReference>
<dbReference type="FunFam" id="1.10.10.10:FF:000001">
    <property type="entry name" value="LysR family transcriptional regulator"/>
    <property type="match status" value="1"/>
</dbReference>
<proteinExistence type="inferred from homology"/>
<dbReference type="Pfam" id="PF00126">
    <property type="entry name" value="HTH_1"/>
    <property type="match status" value="1"/>
</dbReference>
<dbReference type="EMBL" id="WUMK01000016">
    <property type="protein sequence ID" value="MXN49158.1"/>
    <property type="molecule type" value="Genomic_DNA"/>
</dbReference>
<dbReference type="Pfam" id="PF03466">
    <property type="entry name" value="LysR_substrate"/>
    <property type="match status" value="1"/>
</dbReference>
<dbReference type="GO" id="GO:0003700">
    <property type="term" value="F:DNA-binding transcription factor activity"/>
    <property type="evidence" value="ECO:0007669"/>
    <property type="project" value="InterPro"/>
</dbReference>
<keyword evidence="3" id="KW-0238">DNA-binding</keyword>
<keyword evidence="7" id="KW-1185">Reference proteome</keyword>
<evidence type="ECO:0000256" key="3">
    <source>
        <dbReference type="ARBA" id="ARBA00023125"/>
    </source>
</evidence>
<protein>
    <submittedName>
        <fullName evidence="6">LysR family transcriptional regulator</fullName>
    </submittedName>
</protein>
<dbReference type="Proteomes" id="UP000435802">
    <property type="component" value="Unassembled WGS sequence"/>
</dbReference>
<comment type="caution">
    <text evidence="6">The sequence shown here is derived from an EMBL/GenBank/DDBJ whole genome shotgun (WGS) entry which is preliminary data.</text>
</comment>
<dbReference type="CDD" id="cd05466">
    <property type="entry name" value="PBP2_LTTR_substrate"/>
    <property type="match status" value="1"/>
</dbReference>
<dbReference type="InterPro" id="IPR005119">
    <property type="entry name" value="LysR_subst-bd"/>
</dbReference>
<dbReference type="RefSeq" id="WP_160862637.1">
    <property type="nucleotide sequence ID" value="NZ_JAODWE010000020.1"/>
</dbReference>
<dbReference type="InterPro" id="IPR036388">
    <property type="entry name" value="WH-like_DNA-bd_sf"/>
</dbReference>
<evidence type="ECO:0000256" key="2">
    <source>
        <dbReference type="ARBA" id="ARBA00023015"/>
    </source>
</evidence>
<comment type="similarity">
    <text evidence="1">Belongs to the LysR transcriptional regulatory family.</text>
</comment>
<dbReference type="SUPFAM" id="SSF53850">
    <property type="entry name" value="Periplasmic binding protein-like II"/>
    <property type="match status" value="1"/>
</dbReference>
<dbReference type="PANTHER" id="PTHR30126:SF98">
    <property type="entry name" value="HTH-TYPE TRANSCRIPTIONAL ACTIVATOR BAUR"/>
    <property type="match status" value="1"/>
</dbReference>
<accession>A0A6N8SMV5</accession>